<keyword evidence="1" id="KW-0802">TPR repeat</keyword>
<feature type="repeat" description="TPR" evidence="1">
    <location>
        <begin position="210"/>
        <end position="243"/>
    </location>
</feature>
<protein>
    <submittedName>
        <fullName evidence="3">Uncharacterized protein</fullName>
    </submittedName>
</protein>
<dbReference type="Proteomes" id="UP000283734">
    <property type="component" value="Unassembled WGS sequence"/>
</dbReference>
<proteinExistence type="predicted"/>
<dbReference type="OrthoDB" id="9769023at2"/>
<accession>A0A418XZU1</accession>
<evidence type="ECO:0000256" key="1">
    <source>
        <dbReference type="PROSITE-ProRule" id="PRU00339"/>
    </source>
</evidence>
<dbReference type="Gene3D" id="1.25.40.10">
    <property type="entry name" value="Tetratricopeptide repeat domain"/>
    <property type="match status" value="1"/>
</dbReference>
<organism evidence="3 4">
    <name type="scientific">Alcanivorax profundi</name>
    <dbReference type="NCBI Taxonomy" id="2338368"/>
    <lineage>
        <taxon>Bacteria</taxon>
        <taxon>Pseudomonadati</taxon>
        <taxon>Pseudomonadota</taxon>
        <taxon>Gammaproteobacteria</taxon>
        <taxon>Oceanospirillales</taxon>
        <taxon>Alcanivoracaceae</taxon>
        <taxon>Alcanivorax</taxon>
    </lineage>
</organism>
<dbReference type="SMART" id="SM00028">
    <property type="entry name" value="TPR"/>
    <property type="match status" value="1"/>
</dbReference>
<keyword evidence="2" id="KW-0732">Signal</keyword>
<comment type="caution">
    <text evidence="3">The sequence shown here is derived from an EMBL/GenBank/DDBJ whole genome shotgun (WGS) entry which is preliminary data.</text>
</comment>
<sequence length="456" mass="49638">MITLAKGWLALVLLAALSGCATNSLFVSYPSQAQKWKTTLASEAPDQGVITKLEQSTAGGDGVLYLQELGRVTQLNGQPEASRNAFAGAVAEYDKEDASAKIQVSSLAATGTAMLTNDNARPYVAPDYERIFTRAYQALNYWADGDATGTSVELRAAALEQQVAANKRDKEIAKAEEDADENSIDLNQFDGYFEGLNAVAGDVKASFQNAWTFYLSALFWEAHGEYNDALVDYKKALEINPDSTMLKEDVERISNRMKRRKVDDGGLVAIIYEQGYVQPRQEFSLPIPTVHGVFSVAFPTYALADKPMPNTLRVLDTASQPLGETQVLADVGALAAKDLKERMPGMLVRQTLRATAKYNVQKQANDNFGLLGSLSTQIYNLVSEQADQRSWLTLPAYAQATRFTLEPGEHTLVLSTPQGNATLTVPVVDRGLTVIHAVAIPGRLITRVLPVQEGPL</sequence>
<dbReference type="AlphaFoldDB" id="A0A418XZU1"/>
<evidence type="ECO:0000313" key="3">
    <source>
        <dbReference type="EMBL" id="RJG18542.1"/>
    </source>
</evidence>
<evidence type="ECO:0000256" key="2">
    <source>
        <dbReference type="SAM" id="SignalP"/>
    </source>
</evidence>
<feature type="chain" id="PRO_5019152629" evidence="2">
    <location>
        <begin position="22"/>
        <end position="456"/>
    </location>
</feature>
<feature type="signal peptide" evidence="2">
    <location>
        <begin position="1"/>
        <end position="21"/>
    </location>
</feature>
<dbReference type="InterPro" id="IPR019734">
    <property type="entry name" value="TPR_rpt"/>
</dbReference>
<dbReference type="SUPFAM" id="SSF48452">
    <property type="entry name" value="TPR-like"/>
    <property type="match status" value="1"/>
</dbReference>
<dbReference type="RefSeq" id="WP_022985972.1">
    <property type="nucleotide sequence ID" value="NZ_QYYA01000002.1"/>
</dbReference>
<name>A0A418XZU1_9GAMM</name>
<gene>
    <name evidence="3" type="ORF">D4A39_08735</name>
</gene>
<evidence type="ECO:0000313" key="4">
    <source>
        <dbReference type="Proteomes" id="UP000283734"/>
    </source>
</evidence>
<dbReference type="EMBL" id="QYYA01000002">
    <property type="protein sequence ID" value="RJG18542.1"/>
    <property type="molecule type" value="Genomic_DNA"/>
</dbReference>
<reference evidence="3 4" key="1">
    <citation type="submission" date="2018-09" db="EMBL/GenBank/DDBJ databases">
        <title>Alcanivorax profundi sp. nov., isolated from 1000 m-depth seawater of the Mariana Trench.</title>
        <authorList>
            <person name="Liu J."/>
        </authorList>
    </citation>
    <scope>NUCLEOTIDE SEQUENCE [LARGE SCALE GENOMIC DNA]</scope>
    <source>
        <strain evidence="3 4">MTEO17</strain>
    </source>
</reference>
<dbReference type="PROSITE" id="PS51257">
    <property type="entry name" value="PROKAR_LIPOPROTEIN"/>
    <property type="match status" value="1"/>
</dbReference>
<dbReference type="InterPro" id="IPR011990">
    <property type="entry name" value="TPR-like_helical_dom_sf"/>
</dbReference>
<keyword evidence="4" id="KW-1185">Reference proteome</keyword>
<dbReference type="PROSITE" id="PS50005">
    <property type="entry name" value="TPR"/>
    <property type="match status" value="1"/>
</dbReference>